<evidence type="ECO:0000313" key="2">
    <source>
        <dbReference type="Proteomes" id="UP000251545"/>
    </source>
</evidence>
<evidence type="ECO:0000313" key="1">
    <source>
        <dbReference type="EMBL" id="PQV48376.1"/>
    </source>
</evidence>
<dbReference type="AlphaFoldDB" id="A0A362X2L5"/>
<reference evidence="1 2" key="1">
    <citation type="submission" date="2018-02" db="EMBL/GenBank/DDBJ databases">
        <title>Genomic Encyclopedia of Archaeal and Bacterial Type Strains, Phase II (KMG-II): from individual species to whole genera.</title>
        <authorList>
            <person name="Goeker M."/>
        </authorList>
    </citation>
    <scope>NUCLEOTIDE SEQUENCE [LARGE SCALE GENOMIC DNA]</scope>
    <source>
        <strain evidence="1 2">DSM 21165</strain>
    </source>
</reference>
<comment type="caution">
    <text evidence="1">The sequence shown here is derived from an EMBL/GenBank/DDBJ whole genome shotgun (WGS) entry which is preliminary data.</text>
</comment>
<sequence>MKEVIEKENKAYHSIHPLIYKLSNDECSRKDYKIILFHFWQINHKLI</sequence>
<dbReference type="Proteomes" id="UP000251545">
    <property type="component" value="Unassembled WGS sequence"/>
</dbReference>
<accession>A0A362X2L5</accession>
<name>A0A362X2L5_9FLAO</name>
<organism evidence="1 2">
    <name type="scientific">Jejuia pallidilutea</name>
    <dbReference type="NCBI Taxonomy" id="504487"/>
    <lineage>
        <taxon>Bacteria</taxon>
        <taxon>Pseudomonadati</taxon>
        <taxon>Bacteroidota</taxon>
        <taxon>Flavobacteriia</taxon>
        <taxon>Flavobacteriales</taxon>
        <taxon>Flavobacteriaceae</taxon>
        <taxon>Jejuia</taxon>
    </lineage>
</organism>
<dbReference type="EMBL" id="PVEO01000005">
    <property type="protein sequence ID" value="PQV48376.1"/>
    <property type="molecule type" value="Genomic_DNA"/>
</dbReference>
<gene>
    <name evidence="1" type="ORF">CLV33_105232</name>
</gene>
<proteinExistence type="predicted"/>
<protein>
    <submittedName>
        <fullName evidence="1">Uncharacterized protein</fullName>
    </submittedName>
</protein>